<accession>A0A183H8G2</accession>
<dbReference type="Proteomes" id="UP000267606">
    <property type="component" value="Unassembled WGS sequence"/>
</dbReference>
<dbReference type="EMBL" id="UZAJ01002631">
    <property type="protein sequence ID" value="VDO37700.1"/>
    <property type="molecule type" value="Genomic_DNA"/>
</dbReference>
<keyword evidence="4" id="KW-1185">Reference proteome</keyword>
<evidence type="ECO:0000256" key="1">
    <source>
        <dbReference type="PROSITE-ProRule" id="PRU00176"/>
    </source>
</evidence>
<dbReference type="AlphaFoldDB" id="A0A183H8G2"/>
<evidence type="ECO:0000313" key="4">
    <source>
        <dbReference type="Proteomes" id="UP000267606"/>
    </source>
</evidence>
<feature type="domain" description="RRM" evidence="2">
    <location>
        <begin position="34"/>
        <end position="116"/>
    </location>
</feature>
<keyword evidence="1" id="KW-0694">RNA-binding</keyword>
<dbReference type="CDD" id="cd20379">
    <property type="entry name" value="Tudor_dTUD-like"/>
    <property type="match status" value="1"/>
</dbReference>
<proteinExistence type="predicted"/>
<dbReference type="SUPFAM" id="SSF54928">
    <property type="entry name" value="RNA-binding domain, RBD"/>
    <property type="match status" value="1"/>
</dbReference>
<evidence type="ECO:0000313" key="5">
    <source>
        <dbReference type="WBParaSite" id="OFLC_0000377301-mRNA-1"/>
    </source>
</evidence>
<reference evidence="3 4" key="2">
    <citation type="submission" date="2018-11" db="EMBL/GenBank/DDBJ databases">
        <authorList>
            <consortium name="Pathogen Informatics"/>
        </authorList>
    </citation>
    <scope>NUCLEOTIDE SEQUENCE [LARGE SCALE GENOMIC DNA]</scope>
</reference>
<gene>
    <name evidence="3" type="ORF">OFLC_LOCUS3774</name>
</gene>
<dbReference type="InterPro" id="IPR035437">
    <property type="entry name" value="SNase_OB-fold_sf"/>
</dbReference>
<organism evidence="5">
    <name type="scientific">Onchocerca flexuosa</name>
    <dbReference type="NCBI Taxonomy" id="387005"/>
    <lineage>
        <taxon>Eukaryota</taxon>
        <taxon>Metazoa</taxon>
        <taxon>Ecdysozoa</taxon>
        <taxon>Nematoda</taxon>
        <taxon>Chromadorea</taxon>
        <taxon>Rhabditida</taxon>
        <taxon>Spirurina</taxon>
        <taxon>Spiruromorpha</taxon>
        <taxon>Filarioidea</taxon>
        <taxon>Onchocercidae</taxon>
        <taxon>Onchocerca</taxon>
    </lineage>
</organism>
<dbReference type="GO" id="GO:0003723">
    <property type="term" value="F:RNA binding"/>
    <property type="evidence" value="ECO:0007669"/>
    <property type="project" value="UniProtKB-UniRule"/>
</dbReference>
<dbReference type="Pfam" id="PF00076">
    <property type="entry name" value="RRM_1"/>
    <property type="match status" value="1"/>
</dbReference>
<dbReference type="SUPFAM" id="SSF63748">
    <property type="entry name" value="Tudor/PWWP/MBT"/>
    <property type="match status" value="1"/>
</dbReference>
<dbReference type="SMART" id="SM00360">
    <property type="entry name" value="RRM"/>
    <property type="match status" value="1"/>
</dbReference>
<dbReference type="PROSITE" id="PS50102">
    <property type="entry name" value="RRM"/>
    <property type="match status" value="1"/>
</dbReference>
<dbReference type="STRING" id="387005.A0A183H8G2"/>
<dbReference type="InterPro" id="IPR000504">
    <property type="entry name" value="RRM_dom"/>
</dbReference>
<reference evidence="5" key="1">
    <citation type="submission" date="2016-06" db="UniProtKB">
        <authorList>
            <consortium name="WormBaseParasite"/>
        </authorList>
    </citation>
    <scope>IDENTIFICATION</scope>
</reference>
<dbReference type="GO" id="GO:0005737">
    <property type="term" value="C:cytoplasm"/>
    <property type="evidence" value="ECO:0007669"/>
    <property type="project" value="UniProtKB-ARBA"/>
</dbReference>
<dbReference type="InterPro" id="IPR012677">
    <property type="entry name" value="Nucleotide-bd_a/b_plait_sf"/>
</dbReference>
<evidence type="ECO:0000313" key="3">
    <source>
        <dbReference type="EMBL" id="VDO37700.1"/>
    </source>
</evidence>
<evidence type="ECO:0000259" key="2">
    <source>
        <dbReference type="PROSITE" id="PS50102"/>
    </source>
</evidence>
<protein>
    <submittedName>
        <fullName evidence="5">RRM domain-containing protein</fullName>
    </submittedName>
</protein>
<sequence>MQFHGERRATATADYGKWKPSDLQLPHMSTSEDRTLYVQNIPETWDKWKLLNIFRRFGRIDNIKILKKHEDSLACAFVYMMTVADANSVITATANNDGEIQLPELSKPLKIQFVKQKGDASSKTELSAAINKEAERMKRLFVFSIQLNERIKTFFLIVSIKICFSYFSIDAVELGLTGGMIRKSIIYNDRLHRHAYLPVGKPLQIELVKPIAKFLHWPMLFYVITETHECETENLIITNRDLDSNLVAHFKRAAQVTYVVENELLVAAPNKPGQVPLRCRVLEELDDKKIRIYALDLGQTLVVQMSDLKVISDYLASIPARAVPCMLYGITNPTSTFAQNASCLLESIDHLIILVVSFQGAVALVRAFSLNGSSEIAKILANKDLCDYKPPSKRKTYSRETLLFLREKQVNAYEYYYNLHCLFY</sequence>
<dbReference type="Pfam" id="PF00567">
    <property type="entry name" value="TUDOR"/>
    <property type="match status" value="1"/>
</dbReference>
<dbReference type="InterPro" id="IPR035979">
    <property type="entry name" value="RBD_domain_sf"/>
</dbReference>
<dbReference type="CDD" id="cd00590">
    <property type="entry name" value="RRM_SF"/>
    <property type="match status" value="1"/>
</dbReference>
<dbReference type="WBParaSite" id="OFLC_0000377301-mRNA-1">
    <property type="protein sequence ID" value="OFLC_0000377301-mRNA-1"/>
    <property type="gene ID" value="OFLC_0000377301"/>
</dbReference>
<name>A0A183H8G2_9BILA</name>
<dbReference type="Gene3D" id="3.30.70.330">
    <property type="match status" value="1"/>
</dbReference>
<dbReference type="InterPro" id="IPR002999">
    <property type="entry name" value="Tudor"/>
</dbReference>
<dbReference type="Gene3D" id="2.30.30.140">
    <property type="match status" value="1"/>
</dbReference>
<dbReference type="Gene3D" id="2.40.50.90">
    <property type="match status" value="1"/>
</dbReference>